<evidence type="ECO:0000256" key="2">
    <source>
        <dbReference type="ARBA" id="ARBA00006574"/>
    </source>
</evidence>
<dbReference type="PANTHER" id="PTHR31942:SF122">
    <property type="entry name" value="MLO-LIKE PROTEIN"/>
    <property type="match status" value="1"/>
</dbReference>
<comment type="function">
    <text evidence="8">May be involved in modulation of pathogen defense and leaf cell death.</text>
</comment>
<dbReference type="InParanoid" id="A0A6J0PMM3"/>
<keyword evidence="10" id="KW-1185">Reference proteome</keyword>
<proteinExistence type="inferred from homology"/>
<dbReference type="AlphaFoldDB" id="A0A6J0PMM3"/>
<sequence>MAGGDKKEELTLEQTPTWIVAVVCSIIVIISLVVERLLHLLGKYLKKKNQKPLFNALQKVKGELMLVGFISLLLTVFQDETQRICIPKTWNHHMLPCDYDSSSAAAGGRRRILAAGGSSTDYCTKVKDKVPLLSITALHELHIFIFVLAVTHVILSASTVVLGGLKIHQWKSWENSIHQDEARNEKVTLINQFKFITDHFHGIGKLSRLLHWLHSFVKQFYGSVTRSDYTTMRQGFIMTYCRGNPKFNFYRYMVRVLEADFKKVVGIRWYFWIFVVIFLVMNIHGWRTYFYVSFSPLVLLLAVGTKLVHVMTQLAKEVAEKHSAIEGDLVIKLSDNLFWFHRPRIVLILIHFILFQNALGIALFFWLWMTFGFASCINGPLGFNITRLVIGVTVQILCSYSTLPLYAIITQMGSSFKKVIFDEHIQEGLVGWVQEARLRVGQRADSHKTGPSHVGPKDGTVAVRIPEISDQGKLTVEEEGNAGLFRRNTSKLSV</sequence>
<keyword evidence="6 8" id="KW-0472">Membrane</keyword>
<keyword evidence="7 8" id="KW-0568">Pathogenesis-related protein</keyword>
<feature type="transmembrane region" description="Helical" evidence="9">
    <location>
        <begin position="345"/>
        <end position="368"/>
    </location>
</feature>
<dbReference type="OrthoDB" id="1388414at2759"/>
<feature type="transmembrane region" description="Helical" evidence="9">
    <location>
        <begin position="141"/>
        <end position="165"/>
    </location>
</feature>
<evidence type="ECO:0000256" key="6">
    <source>
        <dbReference type="ARBA" id="ARBA00023136"/>
    </source>
</evidence>
<keyword evidence="8" id="KW-0112">Calmodulin-binding</keyword>
<feature type="transmembrane region" description="Helical" evidence="9">
    <location>
        <begin position="18"/>
        <end position="39"/>
    </location>
</feature>
<organism evidence="10 11">
    <name type="scientific">Elaeis guineensis var. tenera</name>
    <name type="common">Oil palm</name>
    <dbReference type="NCBI Taxonomy" id="51953"/>
    <lineage>
        <taxon>Eukaryota</taxon>
        <taxon>Viridiplantae</taxon>
        <taxon>Streptophyta</taxon>
        <taxon>Embryophyta</taxon>
        <taxon>Tracheophyta</taxon>
        <taxon>Spermatophyta</taxon>
        <taxon>Magnoliopsida</taxon>
        <taxon>Liliopsida</taxon>
        <taxon>Arecaceae</taxon>
        <taxon>Arecoideae</taxon>
        <taxon>Cocoseae</taxon>
        <taxon>Elaeidinae</taxon>
        <taxon>Elaeis</taxon>
    </lineage>
</organism>
<feature type="transmembrane region" description="Helical" evidence="9">
    <location>
        <begin position="388"/>
        <end position="409"/>
    </location>
</feature>
<dbReference type="RefSeq" id="XP_019708346.1">
    <property type="nucleotide sequence ID" value="XM_019852787.2"/>
</dbReference>
<feature type="transmembrane region" description="Helical" evidence="9">
    <location>
        <begin position="265"/>
        <end position="283"/>
    </location>
</feature>
<protein>
    <recommendedName>
        <fullName evidence="8">MLO-like protein</fullName>
    </recommendedName>
</protein>
<dbReference type="GO" id="GO:0005516">
    <property type="term" value="F:calmodulin binding"/>
    <property type="evidence" value="ECO:0007669"/>
    <property type="project" value="UniProtKB-KW"/>
</dbReference>
<dbReference type="Pfam" id="PF03094">
    <property type="entry name" value="Mlo"/>
    <property type="match status" value="1"/>
</dbReference>
<evidence type="ECO:0000256" key="8">
    <source>
        <dbReference type="RuleBase" id="RU280816"/>
    </source>
</evidence>
<comment type="domain">
    <text evidence="8">The C-terminus contains a calmodulin-binding domain, which binds calmodulin in a calcium-dependent fashion.</text>
</comment>
<feature type="transmembrane region" description="Helical" evidence="9">
    <location>
        <begin position="60"/>
        <end position="77"/>
    </location>
</feature>
<dbReference type="GO" id="GO:0016020">
    <property type="term" value="C:membrane"/>
    <property type="evidence" value="ECO:0007669"/>
    <property type="project" value="UniProtKB-SubCell"/>
</dbReference>
<dbReference type="Proteomes" id="UP000504607">
    <property type="component" value="Chromosome 9"/>
</dbReference>
<keyword evidence="3 8" id="KW-0812">Transmembrane</keyword>
<evidence type="ECO:0000313" key="10">
    <source>
        <dbReference type="Proteomes" id="UP000504607"/>
    </source>
</evidence>
<reference evidence="11" key="1">
    <citation type="submission" date="2025-08" db="UniProtKB">
        <authorList>
            <consortium name="RefSeq"/>
        </authorList>
    </citation>
    <scope>IDENTIFICATION</scope>
</reference>
<name>A0A6J0PMM3_ELAGV</name>
<feature type="transmembrane region" description="Helical" evidence="9">
    <location>
        <begin position="289"/>
        <end position="308"/>
    </location>
</feature>
<dbReference type="GO" id="GO:0006952">
    <property type="term" value="P:defense response"/>
    <property type="evidence" value="ECO:0007669"/>
    <property type="project" value="UniProtKB-KW"/>
</dbReference>
<dbReference type="PANTHER" id="PTHR31942">
    <property type="entry name" value="MLO-LIKE PROTEIN 1"/>
    <property type="match status" value="1"/>
</dbReference>
<evidence type="ECO:0000256" key="7">
    <source>
        <dbReference type="ARBA" id="ARBA00023265"/>
    </source>
</evidence>
<evidence type="ECO:0000256" key="4">
    <source>
        <dbReference type="ARBA" id="ARBA00022821"/>
    </source>
</evidence>
<keyword evidence="4 8" id="KW-0611">Plant defense</keyword>
<dbReference type="InterPro" id="IPR004326">
    <property type="entry name" value="Mlo"/>
</dbReference>
<comment type="similarity">
    <text evidence="2 8">Belongs to the MLO family.</text>
</comment>
<evidence type="ECO:0000313" key="11">
    <source>
        <dbReference type="RefSeq" id="XP_019708346.1"/>
    </source>
</evidence>
<evidence type="ECO:0000256" key="5">
    <source>
        <dbReference type="ARBA" id="ARBA00022989"/>
    </source>
</evidence>
<evidence type="ECO:0000256" key="1">
    <source>
        <dbReference type="ARBA" id="ARBA00004141"/>
    </source>
</evidence>
<keyword evidence="5 8" id="KW-1133">Transmembrane helix</keyword>
<accession>A0A6J0PMM3</accession>
<comment type="subcellular location">
    <subcellularLocation>
        <location evidence="1 8">Membrane</location>
        <topology evidence="1 8">Multi-pass membrane protein</topology>
    </subcellularLocation>
</comment>
<evidence type="ECO:0000256" key="3">
    <source>
        <dbReference type="ARBA" id="ARBA00022692"/>
    </source>
</evidence>
<gene>
    <name evidence="11" type="primary">LOC105051537</name>
    <name evidence="8" type="synonym">MLO</name>
</gene>
<evidence type="ECO:0000256" key="9">
    <source>
        <dbReference type="SAM" id="Phobius"/>
    </source>
</evidence>